<keyword evidence="5 8" id="KW-0862">Zinc</keyword>
<dbReference type="SUPFAM" id="SSF55486">
    <property type="entry name" value="Metalloproteases ('zincins'), catalytic domain"/>
    <property type="match status" value="1"/>
</dbReference>
<feature type="active site" description="Proton acceptor" evidence="7">
    <location>
        <position position="208"/>
    </location>
</feature>
<dbReference type="GO" id="GO:0042277">
    <property type="term" value="F:peptide binding"/>
    <property type="evidence" value="ECO:0007669"/>
    <property type="project" value="TreeGrafter"/>
</dbReference>
<evidence type="ECO:0000259" key="10">
    <source>
        <dbReference type="Pfam" id="PF17900"/>
    </source>
</evidence>
<dbReference type="Proteomes" id="UP000887578">
    <property type="component" value="Unplaced"/>
</dbReference>
<evidence type="ECO:0000313" key="12">
    <source>
        <dbReference type="WBParaSite" id="PDA_v2.g31305.t1"/>
    </source>
</evidence>
<reference evidence="12" key="1">
    <citation type="submission" date="2022-11" db="UniProtKB">
        <authorList>
            <consortium name="WormBaseParasite"/>
        </authorList>
    </citation>
    <scope>IDENTIFICATION</scope>
</reference>
<evidence type="ECO:0000259" key="9">
    <source>
        <dbReference type="Pfam" id="PF01433"/>
    </source>
</evidence>
<dbReference type="GO" id="GO:0008270">
    <property type="term" value="F:zinc ion binding"/>
    <property type="evidence" value="ECO:0007669"/>
    <property type="project" value="InterPro"/>
</dbReference>
<comment type="similarity">
    <text evidence="1">Belongs to the peptidase M1 family.</text>
</comment>
<dbReference type="InterPro" id="IPR034016">
    <property type="entry name" value="M1_APN-typ"/>
</dbReference>
<protein>
    <submittedName>
        <fullName evidence="12">Peptidase M1 membrane alanine aminopeptidase domain-containing protein</fullName>
    </submittedName>
</protein>
<evidence type="ECO:0000256" key="4">
    <source>
        <dbReference type="ARBA" id="ARBA00022801"/>
    </source>
</evidence>
<evidence type="ECO:0000256" key="7">
    <source>
        <dbReference type="PIRSR" id="PIRSR634016-1"/>
    </source>
</evidence>
<keyword evidence="2" id="KW-0645">Protease</keyword>
<dbReference type="AlphaFoldDB" id="A0A914QHB5"/>
<dbReference type="GO" id="GO:0005737">
    <property type="term" value="C:cytoplasm"/>
    <property type="evidence" value="ECO:0007669"/>
    <property type="project" value="TreeGrafter"/>
</dbReference>
<dbReference type="InterPro" id="IPR001930">
    <property type="entry name" value="Peptidase_M1"/>
</dbReference>
<dbReference type="CDD" id="cd09601">
    <property type="entry name" value="M1_APN-Q_like"/>
    <property type="match status" value="1"/>
</dbReference>
<dbReference type="PRINTS" id="PR00756">
    <property type="entry name" value="ALADIPTASE"/>
</dbReference>
<accession>A0A914QHB5</accession>
<feature type="domain" description="Aminopeptidase N-like N-terminal" evidence="10">
    <location>
        <begin position="2"/>
        <end position="97"/>
    </location>
</feature>
<comment type="cofactor">
    <cofactor evidence="8">
        <name>Zn(2+)</name>
        <dbReference type="ChEBI" id="CHEBI:29105"/>
    </cofactor>
    <text evidence="8">Binds 1 zinc ion per subunit.</text>
</comment>
<evidence type="ECO:0000256" key="2">
    <source>
        <dbReference type="ARBA" id="ARBA00022670"/>
    </source>
</evidence>
<dbReference type="PANTHER" id="PTHR11533">
    <property type="entry name" value="PROTEASE M1 ZINC METALLOPROTEASE"/>
    <property type="match status" value="1"/>
</dbReference>
<organism evidence="11 12">
    <name type="scientific">Panagrolaimus davidi</name>
    <dbReference type="NCBI Taxonomy" id="227884"/>
    <lineage>
        <taxon>Eukaryota</taxon>
        <taxon>Metazoa</taxon>
        <taxon>Ecdysozoa</taxon>
        <taxon>Nematoda</taxon>
        <taxon>Chromadorea</taxon>
        <taxon>Rhabditida</taxon>
        <taxon>Tylenchina</taxon>
        <taxon>Panagrolaimomorpha</taxon>
        <taxon>Panagrolaimoidea</taxon>
        <taxon>Panagrolaimidae</taxon>
        <taxon>Panagrolaimus</taxon>
    </lineage>
</organism>
<feature type="binding site" evidence="8">
    <location>
        <position position="211"/>
    </location>
    <ligand>
        <name>Zn(2+)</name>
        <dbReference type="ChEBI" id="CHEBI:29105"/>
        <note>catalytic</note>
    </ligand>
</feature>
<dbReference type="Pfam" id="PF17900">
    <property type="entry name" value="Peptidase_M1_N"/>
    <property type="match status" value="1"/>
</dbReference>
<dbReference type="GO" id="GO:0006508">
    <property type="term" value="P:proteolysis"/>
    <property type="evidence" value="ECO:0007669"/>
    <property type="project" value="UniProtKB-KW"/>
</dbReference>
<dbReference type="InterPro" id="IPR014782">
    <property type="entry name" value="Peptidase_M1_dom"/>
</dbReference>
<keyword evidence="4" id="KW-0378">Hydrolase</keyword>
<keyword evidence="6" id="KW-0482">Metalloprotease</keyword>
<feature type="domain" description="Peptidase M1 membrane alanine aminopeptidase" evidence="9">
    <location>
        <begin position="133"/>
        <end position="248"/>
    </location>
</feature>
<evidence type="ECO:0000256" key="6">
    <source>
        <dbReference type="ARBA" id="ARBA00023049"/>
    </source>
</evidence>
<sequence length="258" mass="29129">MYSGAIGDDTEFGFFKSTDPKNAPGEAVYVTQFETTGARLLFPCFDEPDYKATFEIMVYKPKSWVALSNTMSVKTIDVGNGYEAVFFEKTEIMSTYLLAIGIGDLVGVQGFTSDGILTRIWSYRSGKGQLEAALKSAIRCTDAMTKYTNYQLPLKKIDHLAIPLFLGGMENFGLIVYSGNFLLLNPNDTNTQNQLYSWMLMTSVICHELSHHWFGDVVTNKWWGDIFLHEGFADFFENKAMALAYPKEKDLMVRLIKL</sequence>
<evidence type="ECO:0000256" key="3">
    <source>
        <dbReference type="ARBA" id="ARBA00022723"/>
    </source>
</evidence>
<dbReference type="InterPro" id="IPR042097">
    <property type="entry name" value="Aminopeptidase_N-like_N_sf"/>
</dbReference>
<proteinExistence type="inferred from homology"/>
<evidence type="ECO:0000256" key="5">
    <source>
        <dbReference type="ARBA" id="ARBA00022833"/>
    </source>
</evidence>
<dbReference type="Gene3D" id="2.60.40.1730">
    <property type="entry name" value="tricorn interacting facor f3 domain"/>
    <property type="match status" value="1"/>
</dbReference>
<evidence type="ECO:0000256" key="8">
    <source>
        <dbReference type="PIRSR" id="PIRSR634016-3"/>
    </source>
</evidence>
<dbReference type="GO" id="GO:0005615">
    <property type="term" value="C:extracellular space"/>
    <property type="evidence" value="ECO:0007669"/>
    <property type="project" value="TreeGrafter"/>
</dbReference>
<name>A0A914QHB5_9BILA</name>
<keyword evidence="11" id="KW-1185">Reference proteome</keyword>
<dbReference type="InterPro" id="IPR045357">
    <property type="entry name" value="Aminopeptidase_N-like_N"/>
</dbReference>
<dbReference type="InterPro" id="IPR050344">
    <property type="entry name" value="Peptidase_M1_aminopeptidases"/>
</dbReference>
<dbReference type="GO" id="GO:0070006">
    <property type="term" value="F:metalloaminopeptidase activity"/>
    <property type="evidence" value="ECO:0007669"/>
    <property type="project" value="TreeGrafter"/>
</dbReference>
<evidence type="ECO:0000256" key="1">
    <source>
        <dbReference type="ARBA" id="ARBA00010136"/>
    </source>
</evidence>
<feature type="binding site" evidence="8">
    <location>
        <position position="207"/>
    </location>
    <ligand>
        <name>Zn(2+)</name>
        <dbReference type="ChEBI" id="CHEBI:29105"/>
        <note>catalytic</note>
    </ligand>
</feature>
<dbReference type="GO" id="GO:0016020">
    <property type="term" value="C:membrane"/>
    <property type="evidence" value="ECO:0007669"/>
    <property type="project" value="TreeGrafter"/>
</dbReference>
<dbReference type="GO" id="GO:0043171">
    <property type="term" value="P:peptide catabolic process"/>
    <property type="evidence" value="ECO:0007669"/>
    <property type="project" value="TreeGrafter"/>
</dbReference>
<dbReference type="WBParaSite" id="PDA_v2.g31305.t1">
    <property type="protein sequence ID" value="PDA_v2.g31305.t1"/>
    <property type="gene ID" value="PDA_v2.g31305"/>
</dbReference>
<keyword evidence="3 8" id="KW-0479">Metal-binding</keyword>
<feature type="binding site" evidence="8">
    <location>
        <position position="230"/>
    </location>
    <ligand>
        <name>Zn(2+)</name>
        <dbReference type="ChEBI" id="CHEBI:29105"/>
        <note>catalytic</note>
    </ligand>
</feature>
<dbReference type="InterPro" id="IPR027268">
    <property type="entry name" value="Peptidase_M4/M1_CTD_sf"/>
</dbReference>
<dbReference type="SUPFAM" id="SSF63737">
    <property type="entry name" value="Leukotriene A4 hydrolase N-terminal domain"/>
    <property type="match status" value="1"/>
</dbReference>
<dbReference type="Pfam" id="PF01433">
    <property type="entry name" value="Peptidase_M1"/>
    <property type="match status" value="1"/>
</dbReference>
<evidence type="ECO:0000313" key="11">
    <source>
        <dbReference type="Proteomes" id="UP000887578"/>
    </source>
</evidence>
<dbReference type="PANTHER" id="PTHR11533:SF293">
    <property type="entry name" value="AMINOPEPTIDASE-2-RELATED"/>
    <property type="match status" value="1"/>
</dbReference>
<dbReference type="Gene3D" id="1.10.390.10">
    <property type="entry name" value="Neutral Protease Domain 2"/>
    <property type="match status" value="1"/>
</dbReference>